<evidence type="ECO:0000256" key="4">
    <source>
        <dbReference type="ARBA" id="ARBA00022692"/>
    </source>
</evidence>
<sequence>MGEPSFTARSLLAGLLIGTFVSLSNTYYGLQIGVASQMSMVSGLLGFAGFKACSRYLTEPFTPAENVLVISVATSCGCMPVTAGLIGVVPALEFLINKEENGPMVLPLGTIFVWSVALSLFGLIFASLFRQYFIVRDKLPWPGARTTANLIATLHNEGKPMRSPPSSPALTAVQTAQDDQTLQSSSPNSNSLEPETAWTEKLRTLSQGAGAAGIISIVIYFIPILRQLPVFGRKAATSWLWSVDLSPGFFGQGIITGPVITLHMLLGAIVGWGVLSPYARNQGWAPGDVDDWSTGSRGWIIWVSLAALLADASIKMAWLLLSPILKKRMLIQTYLRSIWKSNSGHQPLLRPARTQYMAVEQNSPDGLSAQDRMADQRPTPRNQSTSLNDNRMHSQNHPDHWRTLTAAFIISIIVCTVAVQLLFGSIMPWMFTVVAIFLSLPMAAVGIRALAETDCNPESALVSQWIFTILAPASNPNALILNLLSAAIAQAGANQAGALSYDFKVGHLVGSRLDVQIPGQIVGSLFGTLVSGGIYKLYTSQYPIPGPLFRVPASFVVLSTARLLLGRGLPDGVGPFVVGAAVLSAVATMVKVRYHDRWWQHLIPSGVAFAIGIYNTPSFTITRAVGGLVYLWYKQRHQGEGNIILLASGLLLGESIASLVTLGMFALGVPHFGT</sequence>
<dbReference type="GO" id="GO:0000329">
    <property type="term" value="C:fungal-type vacuole membrane"/>
    <property type="evidence" value="ECO:0007669"/>
    <property type="project" value="TreeGrafter"/>
</dbReference>
<dbReference type="Pfam" id="PF03169">
    <property type="entry name" value="OPT"/>
    <property type="match status" value="1"/>
</dbReference>
<feature type="compositionally biased region" description="Low complexity" evidence="7">
    <location>
        <begin position="180"/>
        <end position="194"/>
    </location>
</feature>
<keyword evidence="4 8" id="KW-0812">Transmembrane</keyword>
<evidence type="ECO:0000256" key="8">
    <source>
        <dbReference type="SAM" id="Phobius"/>
    </source>
</evidence>
<dbReference type="InterPro" id="IPR045035">
    <property type="entry name" value="YSL-like"/>
</dbReference>
<proteinExistence type="inferred from homology"/>
<feature type="transmembrane region" description="Helical" evidence="8">
    <location>
        <begin position="299"/>
        <end position="321"/>
    </location>
</feature>
<keyword evidence="3" id="KW-0813">Transport</keyword>
<dbReference type="GO" id="GO:0035673">
    <property type="term" value="F:oligopeptide transmembrane transporter activity"/>
    <property type="evidence" value="ECO:0007669"/>
    <property type="project" value="InterPro"/>
</dbReference>
<evidence type="ECO:0000256" key="1">
    <source>
        <dbReference type="ARBA" id="ARBA00004141"/>
    </source>
</evidence>
<feature type="transmembrane region" description="Helical" evidence="8">
    <location>
        <begin position="205"/>
        <end position="225"/>
    </location>
</feature>
<dbReference type="AlphaFoldDB" id="A0A0B7K9F4"/>
<feature type="compositionally biased region" description="Polar residues" evidence="7">
    <location>
        <begin position="168"/>
        <end position="179"/>
    </location>
</feature>
<name>A0A0B7K9F4_BIOOC</name>
<feature type="transmembrane region" description="Helical" evidence="8">
    <location>
        <begin position="429"/>
        <end position="451"/>
    </location>
</feature>
<feature type="transmembrane region" description="Helical" evidence="8">
    <location>
        <begin position="104"/>
        <end position="129"/>
    </location>
</feature>
<evidence type="ECO:0000256" key="5">
    <source>
        <dbReference type="ARBA" id="ARBA00022989"/>
    </source>
</evidence>
<comment type="subcellular location">
    <subcellularLocation>
        <location evidence="1">Membrane</location>
        <topology evidence="1">Multi-pass membrane protein</topology>
    </subcellularLocation>
</comment>
<evidence type="ECO:0000256" key="3">
    <source>
        <dbReference type="ARBA" id="ARBA00022448"/>
    </source>
</evidence>
<evidence type="ECO:0000256" key="7">
    <source>
        <dbReference type="SAM" id="MobiDB-lite"/>
    </source>
</evidence>
<feature type="transmembrane region" description="Helical" evidence="8">
    <location>
        <begin position="401"/>
        <end position="423"/>
    </location>
</feature>
<feature type="region of interest" description="Disordered" evidence="7">
    <location>
        <begin position="157"/>
        <end position="194"/>
    </location>
</feature>
<feature type="transmembrane region" description="Helical" evidence="8">
    <location>
        <begin position="643"/>
        <end position="667"/>
    </location>
</feature>
<keyword evidence="6 8" id="KW-0472">Membrane</keyword>
<feature type="transmembrane region" description="Helical" evidence="8">
    <location>
        <begin position="602"/>
        <end position="631"/>
    </location>
</feature>
<dbReference type="PANTHER" id="PTHR31645:SF0">
    <property type="entry name" value="OLIGOPEPTIDE TRANSPORTER YGL114W-RELATED"/>
    <property type="match status" value="1"/>
</dbReference>
<feature type="transmembrane region" description="Helical" evidence="8">
    <location>
        <begin position="259"/>
        <end position="279"/>
    </location>
</feature>
<feature type="compositionally biased region" description="Polar residues" evidence="7">
    <location>
        <begin position="379"/>
        <end position="389"/>
    </location>
</feature>
<protein>
    <recommendedName>
        <fullName evidence="10">Oligopeptide transporter</fullName>
    </recommendedName>
</protein>
<evidence type="ECO:0008006" key="10">
    <source>
        <dbReference type="Google" id="ProtNLM"/>
    </source>
</evidence>
<dbReference type="InterPro" id="IPR004813">
    <property type="entry name" value="OPT"/>
</dbReference>
<dbReference type="PANTHER" id="PTHR31645">
    <property type="entry name" value="OLIGOPEPTIDE TRANSPORTER YGL114W-RELATED"/>
    <property type="match status" value="1"/>
</dbReference>
<feature type="transmembrane region" description="Helical" evidence="8">
    <location>
        <begin position="572"/>
        <end position="590"/>
    </location>
</feature>
<organism evidence="9">
    <name type="scientific">Bionectria ochroleuca</name>
    <name type="common">Gliocladium roseum</name>
    <dbReference type="NCBI Taxonomy" id="29856"/>
    <lineage>
        <taxon>Eukaryota</taxon>
        <taxon>Fungi</taxon>
        <taxon>Dikarya</taxon>
        <taxon>Ascomycota</taxon>
        <taxon>Pezizomycotina</taxon>
        <taxon>Sordariomycetes</taxon>
        <taxon>Hypocreomycetidae</taxon>
        <taxon>Hypocreales</taxon>
        <taxon>Bionectriaceae</taxon>
        <taxon>Clonostachys</taxon>
    </lineage>
</organism>
<evidence type="ECO:0000313" key="9">
    <source>
        <dbReference type="EMBL" id="CEO51296.1"/>
    </source>
</evidence>
<gene>
    <name evidence="9" type="ORF">BN869_000007354_1</name>
</gene>
<comment type="similarity">
    <text evidence="2">Belongs to the oligopeptide OPT transporter family.</text>
</comment>
<dbReference type="EMBL" id="CDPU01000022">
    <property type="protein sequence ID" value="CEO51296.1"/>
    <property type="molecule type" value="Genomic_DNA"/>
</dbReference>
<evidence type="ECO:0000256" key="6">
    <source>
        <dbReference type="ARBA" id="ARBA00023136"/>
    </source>
</evidence>
<dbReference type="NCBIfam" id="TIGR00728">
    <property type="entry name" value="OPT_sfam"/>
    <property type="match status" value="1"/>
</dbReference>
<feature type="transmembrane region" description="Helical" evidence="8">
    <location>
        <begin position="69"/>
        <end position="92"/>
    </location>
</feature>
<keyword evidence="5 8" id="KW-1133">Transmembrane helix</keyword>
<reference evidence="9" key="1">
    <citation type="submission" date="2015-01" db="EMBL/GenBank/DDBJ databases">
        <authorList>
            <person name="Durling Mikael"/>
        </authorList>
    </citation>
    <scope>NUCLEOTIDE SEQUENCE</scope>
</reference>
<feature type="region of interest" description="Disordered" evidence="7">
    <location>
        <begin position="366"/>
        <end position="395"/>
    </location>
</feature>
<evidence type="ECO:0000256" key="2">
    <source>
        <dbReference type="ARBA" id="ARBA00008807"/>
    </source>
</evidence>
<accession>A0A0B7K9F4</accession>